<name>A0A1Y2J6E1_TRAC3</name>
<keyword evidence="2" id="KW-1185">Reference proteome</keyword>
<protein>
    <submittedName>
        <fullName evidence="1">Uncharacterized protein</fullName>
    </submittedName>
</protein>
<evidence type="ECO:0000313" key="2">
    <source>
        <dbReference type="Proteomes" id="UP000193067"/>
    </source>
</evidence>
<evidence type="ECO:0000313" key="1">
    <source>
        <dbReference type="EMBL" id="OSD07792.1"/>
    </source>
</evidence>
<sequence length="63" mass="7283">MAEHTCSNECSSDLAEMQTDSRTLPAHASSPSQNSFQFYIHCIRRACSIYWREESIKQKFPQV</sequence>
<accession>A0A1Y2J6E1</accession>
<dbReference type="AlphaFoldDB" id="A0A1Y2J6E1"/>
<gene>
    <name evidence="1" type="ORF">PYCCODRAFT_1430000</name>
</gene>
<organism evidence="1 2">
    <name type="scientific">Trametes coccinea (strain BRFM310)</name>
    <name type="common">Pycnoporus coccineus</name>
    <dbReference type="NCBI Taxonomy" id="1353009"/>
    <lineage>
        <taxon>Eukaryota</taxon>
        <taxon>Fungi</taxon>
        <taxon>Dikarya</taxon>
        <taxon>Basidiomycota</taxon>
        <taxon>Agaricomycotina</taxon>
        <taxon>Agaricomycetes</taxon>
        <taxon>Polyporales</taxon>
        <taxon>Polyporaceae</taxon>
        <taxon>Trametes</taxon>
    </lineage>
</organism>
<dbReference type="EMBL" id="KZ084087">
    <property type="protein sequence ID" value="OSD07792.1"/>
    <property type="molecule type" value="Genomic_DNA"/>
</dbReference>
<reference evidence="1 2" key="1">
    <citation type="journal article" date="2015" name="Biotechnol. Biofuels">
        <title>Enhanced degradation of softwood versus hardwood by the white-rot fungus Pycnoporus coccineus.</title>
        <authorList>
            <person name="Couturier M."/>
            <person name="Navarro D."/>
            <person name="Chevret D."/>
            <person name="Henrissat B."/>
            <person name="Piumi F."/>
            <person name="Ruiz-Duenas F.J."/>
            <person name="Martinez A.T."/>
            <person name="Grigoriev I.V."/>
            <person name="Riley R."/>
            <person name="Lipzen A."/>
            <person name="Berrin J.G."/>
            <person name="Master E.R."/>
            <person name="Rosso M.N."/>
        </authorList>
    </citation>
    <scope>NUCLEOTIDE SEQUENCE [LARGE SCALE GENOMIC DNA]</scope>
    <source>
        <strain evidence="1 2">BRFM310</strain>
    </source>
</reference>
<proteinExistence type="predicted"/>
<dbReference type="Proteomes" id="UP000193067">
    <property type="component" value="Unassembled WGS sequence"/>
</dbReference>